<reference evidence="3" key="1">
    <citation type="submission" date="2020-05" db="EMBL/GenBank/DDBJ databases">
        <title>Mycena genomes resolve the evolution of fungal bioluminescence.</title>
        <authorList>
            <person name="Tsai I.J."/>
        </authorList>
    </citation>
    <scope>NUCLEOTIDE SEQUENCE</scope>
    <source>
        <strain evidence="3">CCC161011</strain>
    </source>
</reference>
<feature type="transmembrane region" description="Helical" evidence="2">
    <location>
        <begin position="18"/>
        <end position="39"/>
    </location>
</feature>
<protein>
    <submittedName>
        <fullName evidence="3">Uncharacterized protein</fullName>
    </submittedName>
</protein>
<evidence type="ECO:0000256" key="2">
    <source>
        <dbReference type="SAM" id="Phobius"/>
    </source>
</evidence>
<keyword evidence="2" id="KW-0812">Transmembrane</keyword>
<evidence type="ECO:0000256" key="1">
    <source>
        <dbReference type="SAM" id="MobiDB-lite"/>
    </source>
</evidence>
<name>A0A8H7CN61_9AGAR</name>
<gene>
    <name evidence="3" type="ORF">MVEN_01797500</name>
</gene>
<sequence length="119" mass="12647">MVLATSMMRTLLPRSLGLFSYLALFILAVFSPLLWHIILGTVGIESRVFEGCECPENSEQGGKGAQAEGMDEEQIIVGASSVAGPSIGAPPAYQGDQESYPLLSKSGTEEEEETEIGPL</sequence>
<dbReference type="OrthoDB" id="10577145at2759"/>
<organism evidence="3 4">
    <name type="scientific">Mycena venus</name>
    <dbReference type="NCBI Taxonomy" id="2733690"/>
    <lineage>
        <taxon>Eukaryota</taxon>
        <taxon>Fungi</taxon>
        <taxon>Dikarya</taxon>
        <taxon>Basidiomycota</taxon>
        <taxon>Agaricomycotina</taxon>
        <taxon>Agaricomycetes</taxon>
        <taxon>Agaricomycetidae</taxon>
        <taxon>Agaricales</taxon>
        <taxon>Marasmiineae</taxon>
        <taxon>Mycenaceae</taxon>
        <taxon>Mycena</taxon>
    </lineage>
</organism>
<keyword evidence="2" id="KW-0472">Membrane</keyword>
<dbReference type="EMBL" id="JACAZI010000017">
    <property type="protein sequence ID" value="KAF7342102.1"/>
    <property type="molecule type" value="Genomic_DNA"/>
</dbReference>
<comment type="caution">
    <text evidence="3">The sequence shown here is derived from an EMBL/GenBank/DDBJ whole genome shotgun (WGS) entry which is preliminary data.</text>
</comment>
<keyword evidence="2" id="KW-1133">Transmembrane helix</keyword>
<feature type="region of interest" description="Disordered" evidence="1">
    <location>
        <begin position="82"/>
        <end position="119"/>
    </location>
</feature>
<keyword evidence="4" id="KW-1185">Reference proteome</keyword>
<proteinExistence type="predicted"/>
<feature type="compositionally biased region" description="Acidic residues" evidence="1">
    <location>
        <begin position="109"/>
        <end position="119"/>
    </location>
</feature>
<evidence type="ECO:0000313" key="4">
    <source>
        <dbReference type="Proteomes" id="UP000620124"/>
    </source>
</evidence>
<accession>A0A8H7CN61</accession>
<evidence type="ECO:0000313" key="3">
    <source>
        <dbReference type="EMBL" id="KAF7342102.1"/>
    </source>
</evidence>
<dbReference type="AlphaFoldDB" id="A0A8H7CN61"/>
<dbReference type="Proteomes" id="UP000620124">
    <property type="component" value="Unassembled WGS sequence"/>
</dbReference>